<feature type="signal peptide" evidence="1">
    <location>
        <begin position="1"/>
        <end position="26"/>
    </location>
</feature>
<evidence type="ECO:0000313" key="3">
    <source>
        <dbReference type="Proteomes" id="UP000028719"/>
    </source>
</evidence>
<organism evidence="2 3">
    <name type="scientific">Chryseobacterium vrystaatense</name>
    <dbReference type="NCBI Taxonomy" id="307480"/>
    <lineage>
        <taxon>Bacteria</taxon>
        <taxon>Pseudomonadati</taxon>
        <taxon>Bacteroidota</taxon>
        <taxon>Flavobacteriia</taxon>
        <taxon>Flavobacteriales</taxon>
        <taxon>Weeksellaceae</taxon>
        <taxon>Chryseobacterium group</taxon>
        <taxon>Chryseobacterium</taxon>
    </lineage>
</organism>
<name>A0ABR4UGS2_9FLAO</name>
<reference evidence="2 3" key="1">
    <citation type="submission" date="2014-07" db="EMBL/GenBank/DDBJ databases">
        <title>Genome of Chryseobacterium vrystaatense LMG 22846.</title>
        <authorList>
            <person name="Pipes S.E."/>
            <person name="Stropko S.J."/>
            <person name="Newman J.D."/>
        </authorList>
    </citation>
    <scope>NUCLEOTIDE SEQUENCE [LARGE SCALE GENOMIC DNA]</scope>
    <source>
        <strain evidence="2 3">LMG 22846</strain>
    </source>
</reference>
<comment type="caution">
    <text evidence="2">The sequence shown here is derived from an EMBL/GenBank/DDBJ whole genome shotgun (WGS) entry which is preliminary data.</text>
</comment>
<dbReference type="Proteomes" id="UP000028719">
    <property type="component" value="Unassembled WGS sequence"/>
</dbReference>
<accession>A0ABR4UGS2</accession>
<sequence>MTKHLKMKKQLFLSAGAVCLSMTLHAQFGVNTNFPAATLDVTATAETGTSSVVDGALIPRVDRQRAQSMKGVPVSTLIYINNIATGTAAGAAIHIDAIGFYYYNGTSWIKLIPPSANTNLYNSNGTLDDNRVVAQGTKTLAFTGTAANAFSVDGATFSVDAANDRVGMGTVSPSRKLHVEGGQFLNAAKEDTGRDATTNAIDINIGQDGYGYGNRWNNYGINIKSSSSVHTGNVARINFGDTSTSTAGGERYLSFSVGKSLKELMFLESANDGRVGIGTAAPETRLDINTPTKSYGLQHTDGTVKLRSYLGKRISNGGTDAAWLGTYSNHPLDLMTNDTAKMRIDTNGNVGIGTDSATEKLDIDSGNVRIRSINTKLGSAGMDRIVVVDANGVLKTIGAGSEDSGLFYARLGQNKNVFGVPVTLLFSELAAASALYSYNTSTGILTFKQAGSYQINMQASFAQPSVNLMRYVLGIKTSSQSNADGNYIARASKFSSRPILANDHNPTIGDLMTFTTAIKVPYSGYSIKFVAASTRGDSSGPATAVILSTESGTSGDGNVTNISIQKIK</sequence>
<evidence type="ECO:0000256" key="1">
    <source>
        <dbReference type="SAM" id="SignalP"/>
    </source>
</evidence>
<gene>
    <name evidence="2" type="ORF">IW16_25855</name>
</gene>
<evidence type="ECO:0000313" key="2">
    <source>
        <dbReference type="EMBL" id="KFF23672.1"/>
    </source>
</evidence>
<keyword evidence="1" id="KW-0732">Signal</keyword>
<keyword evidence="3" id="KW-1185">Reference proteome</keyword>
<dbReference type="EMBL" id="JPRI01000012">
    <property type="protein sequence ID" value="KFF23672.1"/>
    <property type="molecule type" value="Genomic_DNA"/>
</dbReference>
<feature type="chain" id="PRO_5045910373" evidence="1">
    <location>
        <begin position="27"/>
        <end position="568"/>
    </location>
</feature>
<proteinExistence type="predicted"/>
<protein>
    <submittedName>
        <fullName evidence="2">Uncharacterized protein</fullName>
    </submittedName>
</protein>